<proteinExistence type="predicted"/>
<protein>
    <submittedName>
        <fullName evidence="3">Uncharacterized protein</fullName>
    </submittedName>
</protein>
<dbReference type="EMBL" id="HBUF01454632">
    <property type="protein sequence ID" value="CAG6743819.1"/>
    <property type="molecule type" value="Transcribed_RNA"/>
</dbReference>
<keyword evidence="1" id="KW-0175">Coiled coil</keyword>
<dbReference type="Gene3D" id="3.40.50.12690">
    <property type="match status" value="1"/>
</dbReference>
<dbReference type="AlphaFoldDB" id="A0A8D9E908"/>
<dbReference type="SUPFAM" id="SSF52266">
    <property type="entry name" value="SGNH hydrolase"/>
    <property type="match status" value="1"/>
</dbReference>
<reference evidence="3" key="1">
    <citation type="submission" date="2021-05" db="EMBL/GenBank/DDBJ databases">
        <authorList>
            <person name="Alioto T."/>
            <person name="Alioto T."/>
            <person name="Gomez Garrido J."/>
        </authorList>
    </citation>
    <scope>NUCLEOTIDE SEQUENCE</scope>
</reference>
<feature type="region of interest" description="Disordered" evidence="2">
    <location>
        <begin position="1"/>
        <end position="93"/>
    </location>
</feature>
<organism evidence="3">
    <name type="scientific">Cacopsylla melanoneura</name>
    <dbReference type="NCBI Taxonomy" id="428564"/>
    <lineage>
        <taxon>Eukaryota</taxon>
        <taxon>Metazoa</taxon>
        <taxon>Ecdysozoa</taxon>
        <taxon>Arthropoda</taxon>
        <taxon>Hexapoda</taxon>
        <taxon>Insecta</taxon>
        <taxon>Pterygota</taxon>
        <taxon>Neoptera</taxon>
        <taxon>Paraneoptera</taxon>
        <taxon>Hemiptera</taxon>
        <taxon>Sternorrhyncha</taxon>
        <taxon>Psylloidea</taxon>
        <taxon>Psyllidae</taxon>
        <taxon>Psyllinae</taxon>
        <taxon>Cacopsylla</taxon>
    </lineage>
</organism>
<dbReference type="Gene3D" id="3.40.50.12700">
    <property type="match status" value="1"/>
</dbReference>
<feature type="coiled-coil region" evidence="1">
    <location>
        <begin position="138"/>
        <end position="165"/>
    </location>
</feature>
<feature type="compositionally biased region" description="Polar residues" evidence="2">
    <location>
        <begin position="9"/>
        <end position="54"/>
    </location>
</feature>
<dbReference type="CDD" id="cd00229">
    <property type="entry name" value="SGNH_hydrolase"/>
    <property type="match status" value="1"/>
</dbReference>
<evidence type="ECO:0000256" key="2">
    <source>
        <dbReference type="SAM" id="MobiDB-lite"/>
    </source>
</evidence>
<evidence type="ECO:0000313" key="3">
    <source>
        <dbReference type="EMBL" id="CAG6743819.1"/>
    </source>
</evidence>
<name>A0A8D9E908_9HEMI</name>
<evidence type="ECO:0000256" key="1">
    <source>
        <dbReference type="SAM" id="Coils"/>
    </source>
</evidence>
<accession>A0A8D9E908</accession>
<sequence length="549" mass="59439">MSSIKFRKNSINIGYSRPSKQVASESSSAVINNTASKTSNKRVSFVASRTRSQNPTVPTPPPLLPTRPKLRRVTPAVKKSADPLAVSSSKKPQTSLSSFTSLKGVKGVQCTTVTKPECKDACVETETHVLFADLLYRVQEKERKIIQLNAKVREMEDHIESLVEIQLILNPPCPTCTRTSSNSGSRPSAAPKDNDLLTVGATSPAPLVFPVTSGHNLQSPVNHVSSTPAPGVGVNVSSASDGKRRLLVVGDSMSRDIGSALQTLLPDFLVTCCTHPGSTFAQIIQNLSSLTSSFNKRDFVFIQGGTNDVPYFYPSLISELLESIRDVCNRTEVIVSAVPYMYHREGKDWNSNIFATNLTLLRMSSTCKFHLFNCNHSLSRTMYTKHGLHLNHRGKLRLSEILTKFVLDMYSRKILGRTAMQQAHMFQLDETVLLCDETLPLSESGAAFTTVPVPGSSPSSPTPNETHFIRLSDSAHSSLIDVYTVNDDLLLAPLSLESAVGGGLNSNIPGSQVPGIAVADYPGFRISAVSVSSRSSTSNFANKGGTLIT</sequence>